<feature type="transmembrane region" description="Helical" evidence="6">
    <location>
        <begin position="272"/>
        <end position="290"/>
    </location>
</feature>
<evidence type="ECO:0000256" key="3">
    <source>
        <dbReference type="ARBA" id="ARBA00022692"/>
    </source>
</evidence>
<sequence length="391" mass="42052">MLEKMTVRQWMSLLGLAFAVFVFNTSEFMPVSLLTDIAKDFTVSEAKAGLIISVYAWFVAIFSLPLMILASRMEMKKLLLCVLALFAAGQALSAIAPTYYMLMASRLIVAAAHSVFWSIATPMAARAVPEKYRALAISMIATGTSIAMIAGLPLGRAIGLAVGWRMTFAIVGGITLAVALFLASIFPKMPTRGTFSLGKLPVLLKDKLIMSLYLITLIVTVAYYIGYSYMEPFLLQSAGMNPAAVTITLSIYGLAGIFASLLFSKFYNNRQAAFISASLGGITLSMALLYPSTISHVTAAIMCASMGLHITMFSVAFQDQIIKNTPQETTAVAMSIYSGIYNMGIGTGTLLGGFVCTYSSIDYIGYAGAAISLAAFIYCMVVLRQVLKLKE</sequence>
<dbReference type="PANTHER" id="PTHR43124:SF4">
    <property type="entry name" value="SUGAR EFFLUX TRANSPORTER"/>
    <property type="match status" value="1"/>
</dbReference>
<feature type="transmembrane region" description="Helical" evidence="6">
    <location>
        <begin position="132"/>
        <end position="154"/>
    </location>
</feature>
<dbReference type="AlphaFoldDB" id="A0A9D9EHU8"/>
<gene>
    <name evidence="8" type="ORF">IAC32_05770</name>
</gene>
<evidence type="ECO:0000256" key="4">
    <source>
        <dbReference type="ARBA" id="ARBA00022989"/>
    </source>
</evidence>
<proteinExistence type="predicted"/>
<dbReference type="EMBL" id="JADIMR010000088">
    <property type="protein sequence ID" value="MBO8447233.1"/>
    <property type="molecule type" value="Genomic_DNA"/>
</dbReference>
<dbReference type="Gene3D" id="1.20.1250.20">
    <property type="entry name" value="MFS general substrate transporter like domains"/>
    <property type="match status" value="1"/>
</dbReference>
<reference evidence="8" key="2">
    <citation type="journal article" date="2021" name="PeerJ">
        <title>Extensive microbial diversity within the chicken gut microbiome revealed by metagenomics and culture.</title>
        <authorList>
            <person name="Gilroy R."/>
            <person name="Ravi A."/>
            <person name="Getino M."/>
            <person name="Pursley I."/>
            <person name="Horton D.L."/>
            <person name="Alikhan N.F."/>
            <person name="Baker D."/>
            <person name="Gharbi K."/>
            <person name="Hall N."/>
            <person name="Watson M."/>
            <person name="Adriaenssens E.M."/>
            <person name="Foster-Nyarko E."/>
            <person name="Jarju S."/>
            <person name="Secka A."/>
            <person name="Antonio M."/>
            <person name="Oren A."/>
            <person name="Chaudhuri R.R."/>
            <person name="La Ragione R."/>
            <person name="Hildebrand F."/>
            <person name="Pallen M.J."/>
        </authorList>
    </citation>
    <scope>NUCLEOTIDE SEQUENCE</scope>
    <source>
        <strain evidence="8">D3-1215</strain>
    </source>
</reference>
<name>A0A9D9EHU8_9BACT</name>
<comment type="subcellular location">
    <subcellularLocation>
        <location evidence="1">Cell membrane</location>
        <topology evidence="1">Multi-pass membrane protein</topology>
    </subcellularLocation>
</comment>
<dbReference type="GO" id="GO:0022857">
    <property type="term" value="F:transmembrane transporter activity"/>
    <property type="evidence" value="ECO:0007669"/>
    <property type="project" value="InterPro"/>
</dbReference>
<accession>A0A9D9EHU8</accession>
<dbReference type="InterPro" id="IPR050189">
    <property type="entry name" value="MFS_Efflux_Transporters"/>
</dbReference>
<dbReference type="PANTHER" id="PTHR43124">
    <property type="entry name" value="PURINE EFFLUX PUMP PBUE"/>
    <property type="match status" value="1"/>
</dbReference>
<feature type="transmembrane region" description="Helical" evidence="6">
    <location>
        <begin position="102"/>
        <end position="120"/>
    </location>
</feature>
<dbReference type="Pfam" id="PF07690">
    <property type="entry name" value="MFS_1"/>
    <property type="match status" value="1"/>
</dbReference>
<keyword evidence="5 6" id="KW-0472">Membrane</keyword>
<keyword evidence="2" id="KW-1003">Cell membrane</keyword>
<feature type="domain" description="Major facilitator superfamily (MFS) profile" evidence="7">
    <location>
        <begin position="12"/>
        <end position="387"/>
    </location>
</feature>
<evidence type="ECO:0000256" key="6">
    <source>
        <dbReference type="SAM" id="Phobius"/>
    </source>
</evidence>
<keyword evidence="3 6" id="KW-0812">Transmembrane</keyword>
<evidence type="ECO:0000313" key="8">
    <source>
        <dbReference type="EMBL" id="MBO8447233.1"/>
    </source>
</evidence>
<feature type="transmembrane region" description="Helical" evidence="6">
    <location>
        <begin position="208"/>
        <end position="230"/>
    </location>
</feature>
<feature type="transmembrane region" description="Helical" evidence="6">
    <location>
        <begin position="166"/>
        <end position="187"/>
    </location>
</feature>
<dbReference type="Proteomes" id="UP000823637">
    <property type="component" value="Unassembled WGS sequence"/>
</dbReference>
<feature type="transmembrane region" description="Helical" evidence="6">
    <location>
        <begin position="329"/>
        <end position="351"/>
    </location>
</feature>
<feature type="transmembrane region" description="Helical" evidence="6">
    <location>
        <begin position="52"/>
        <end position="71"/>
    </location>
</feature>
<evidence type="ECO:0000256" key="5">
    <source>
        <dbReference type="ARBA" id="ARBA00023136"/>
    </source>
</evidence>
<keyword evidence="4 6" id="KW-1133">Transmembrane helix</keyword>
<organism evidence="8 9">
    <name type="scientific">Candidatus Enterocola intestinipullorum</name>
    <dbReference type="NCBI Taxonomy" id="2840783"/>
    <lineage>
        <taxon>Bacteria</taxon>
        <taxon>Pseudomonadati</taxon>
        <taxon>Bacteroidota</taxon>
        <taxon>Bacteroidia</taxon>
        <taxon>Bacteroidales</taxon>
        <taxon>Candidatus Enterocola</taxon>
    </lineage>
</organism>
<evidence type="ECO:0000313" key="9">
    <source>
        <dbReference type="Proteomes" id="UP000823637"/>
    </source>
</evidence>
<evidence type="ECO:0000256" key="1">
    <source>
        <dbReference type="ARBA" id="ARBA00004651"/>
    </source>
</evidence>
<feature type="transmembrane region" description="Helical" evidence="6">
    <location>
        <begin position="78"/>
        <end position="96"/>
    </location>
</feature>
<feature type="transmembrane region" description="Helical" evidence="6">
    <location>
        <begin position="296"/>
        <end position="317"/>
    </location>
</feature>
<evidence type="ECO:0000259" key="7">
    <source>
        <dbReference type="PROSITE" id="PS50850"/>
    </source>
</evidence>
<dbReference type="InterPro" id="IPR036259">
    <property type="entry name" value="MFS_trans_sf"/>
</dbReference>
<dbReference type="InterPro" id="IPR011701">
    <property type="entry name" value="MFS"/>
</dbReference>
<dbReference type="InterPro" id="IPR020846">
    <property type="entry name" value="MFS_dom"/>
</dbReference>
<dbReference type="GO" id="GO:0005886">
    <property type="term" value="C:plasma membrane"/>
    <property type="evidence" value="ECO:0007669"/>
    <property type="project" value="UniProtKB-SubCell"/>
</dbReference>
<reference evidence="8" key="1">
    <citation type="submission" date="2020-10" db="EMBL/GenBank/DDBJ databases">
        <authorList>
            <person name="Gilroy R."/>
        </authorList>
    </citation>
    <scope>NUCLEOTIDE SEQUENCE</scope>
    <source>
        <strain evidence="8">D3-1215</strain>
    </source>
</reference>
<dbReference type="PROSITE" id="PS50850">
    <property type="entry name" value="MFS"/>
    <property type="match status" value="1"/>
</dbReference>
<feature type="transmembrane region" description="Helical" evidence="6">
    <location>
        <begin position="363"/>
        <end position="383"/>
    </location>
</feature>
<protein>
    <submittedName>
        <fullName evidence="8">MFS transporter</fullName>
    </submittedName>
</protein>
<evidence type="ECO:0000256" key="2">
    <source>
        <dbReference type="ARBA" id="ARBA00022475"/>
    </source>
</evidence>
<feature type="transmembrane region" description="Helical" evidence="6">
    <location>
        <begin position="242"/>
        <end position="263"/>
    </location>
</feature>
<dbReference type="SUPFAM" id="SSF103473">
    <property type="entry name" value="MFS general substrate transporter"/>
    <property type="match status" value="1"/>
</dbReference>
<comment type="caution">
    <text evidence="8">The sequence shown here is derived from an EMBL/GenBank/DDBJ whole genome shotgun (WGS) entry which is preliminary data.</text>
</comment>
<dbReference type="CDD" id="cd17324">
    <property type="entry name" value="MFS_NepI_like"/>
    <property type="match status" value="1"/>
</dbReference>